<proteinExistence type="predicted"/>
<evidence type="ECO:0000313" key="3">
    <source>
        <dbReference type="Proteomes" id="UP000235786"/>
    </source>
</evidence>
<sequence length="1115" mass="126953">MSSHNHADVSSLLHELEALTHTQRTKHLIGLGQQSLTSPQTTHLITTLSHGTPYTQLLALKTIHGSRNLSLAKHLLSANSKYLRTQAINVICCLGSDEQVLDALKNVERLLQGRTVRRLWSARGRRRRGGIIDGFLEWLREEGEVVLWRELLPYGGREGLERGLPEVIGDFSLLEWGRLAKCWPEIAKRELWALIEASEEGDMLLRRTVCYVFTQWISHDSTVDFALSLVRIAVEKEKVPLAAFPIGWPKGTLFKRRPVQAVDLIVDAKDDLGTDAFIFQTEKLLRKISLQQFLALTKRYPTLLEEHMFSNLSTEQKLPAYELIRVAWRDENDALGWVVLEQLPAEQRIAEARRHLKLKWLDINPDRRIKCVALLPWNEAMQLQKPYLRSSDADIRSEALSQQIKAARYDSAHIEDALKLILNHKNEAATIQREYFRALTDIPASRFKESHLELLTQIVRNALDSAAATITLYLLTEFVGSMLSVHPTWAARQMALIVKERAAVPGKVQLSGVVPVKEVMSVVQSEMSAALESLLRKQDAAALTTLARSFEEYMKYWPELLETCNKAFEIPEMESSHEMIMEVISKFKQSPGFWERIIPLLTKENKDIAGSRHIVRRIHRQYQNLLRPYINPTEAPPSYTRKRDALDELRGGFWRWTPAQQQALTEIILKDLANEDVTSEKKVSYIWQLGLLPSISTSHLITLASDERPIIQETALKALGRLDSSLGVPTLLSALEDDRGRIAIYALRSALKDLPKSEAFEILKSVPSTKVTVAKETVRLIGDLETEDAFQWLLETEKGSLHASVRKALLRALWSFLDRDETWKMFTLAAADPEADVAKGVISIPIDSMSLETRQKHLNLLLILLQHPTPEVRLETLKRLTSMPLSDPENVLSERLFQLVRSEYQDEVDVAVRAIFATYARTQIPLIVALYESLVQDRKLLIRVHDTPYVSQISPRDEMRLLRPVTHAILGVLERDRLSVKRRVRLLFEGLPWEEIRGYLIDLVPNLTADALVFLCEQLEDEGWSAGWKRAGDDYSLTEKELAKSTDERARRVALSLLVSSVGENGEWTKEKRDRLDKYREDKSVLVAERAWEVEVKGVDDEEDEETESGDAGDA</sequence>
<name>A0A2J6RQL3_HYAVF</name>
<organism evidence="2 3">
    <name type="scientific">Hyaloscypha variabilis (strain UAMH 11265 / GT02V1 / F)</name>
    <name type="common">Meliniomyces variabilis</name>
    <dbReference type="NCBI Taxonomy" id="1149755"/>
    <lineage>
        <taxon>Eukaryota</taxon>
        <taxon>Fungi</taxon>
        <taxon>Dikarya</taxon>
        <taxon>Ascomycota</taxon>
        <taxon>Pezizomycotina</taxon>
        <taxon>Leotiomycetes</taxon>
        <taxon>Helotiales</taxon>
        <taxon>Hyaloscyphaceae</taxon>
        <taxon>Hyaloscypha</taxon>
        <taxon>Hyaloscypha variabilis</taxon>
    </lineage>
</organism>
<protein>
    <recommendedName>
        <fullName evidence="4">ARM repeat-containing protein</fullName>
    </recommendedName>
</protein>
<accession>A0A2J6RQL3</accession>
<keyword evidence="3" id="KW-1185">Reference proteome</keyword>
<dbReference type="EMBL" id="KZ613945">
    <property type="protein sequence ID" value="PMD40805.1"/>
    <property type="molecule type" value="Genomic_DNA"/>
</dbReference>
<dbReference type="STRING" id="1149755.A0A2J6RQL3"/>
<evidence type="ECO:0000313" key="2">
    <source>
        <dbReference type="EMBL" id="PMD40805.1"/>
    </source>
</evidence>
<dbReference type="InterPro" id="IPR016024">
    <property type="entry name" value="ARM-type_fold"/>
</dbReference>
<dbReference type="InterPro" id="IPR011989">
    <property type="entry name" value="ARM-like"/>
</dbReference>
<dbReference type="OrthoDB" id="3517218at2759"/>
<reference evidence="2 3" key="1">
    <citation type="submission" date="2016-04" db="EMBL/GenBank/DDBJ databases">
        <title>A degradative enzymes factory behind the ericoid mycorrhizal symbiosis.</title>
        <authorList>
            <consortium name="DOE Joint Genome Institute"/>
            <person name="Martino E."/>
            <person name="Morin E."/>
            <person name="Grelet G."/>
            <person name="Kuo A."/>
            <person name="Kohler A."/>
            <person name="Daghino S."/>
            <person name="Barry K."/>
            <person name="Choi C."/>
            <person name="Cichocki N."/>
            <person name="Clum A."/>
            <person name="Copeland A."/>
            <person name="Hainaut M."/>
            <person name="Haridas S."/>
            <person name="Labutti K."/>
            <person name="Lindquist E."/>
            <person name="Lipzen A."/>
            <person name="Khouja H.-R."/>
            <person name="Murat C."/>
            <person name="Ohm R."/>
            <person name="Olson A."/>
            <person name="Spatafora J."/>
            <person name="Veneault-Fourrey C."/>
            <person name="Henrissat B."/>
            <person name="Grigoriev I."/>
            <person name="Martin F."/>
            <person name="Perotto S."/>
        </authorList>
    </citation>
    <scope>NUCLEOTIDE SEQUENCE [LARGE SCALE GENOMIC DNA]</scope>
    <source>
        <strain evidence="2 3">F</strain>
    </source>
</reference>
<dbReference type="Proteomes" id="UP000235786">
    <property type="component" value="Unassembled WGS sequence"/>
</dbReference>
<feature type="compositionally biased region" description="Acidic residues" evidence="1">
    <location>
        <begin position="1100"/>
        <end position="1115"/>
    </location>
</feature>
<evidence type="ECO:0008006" key="4">
    <source>
        <dbReference type="Google" id="ProtNLM"/>
    </source>
</evidence>
<gene>
    <name evidence="2" type="ORF">L207DRAFT_566186</name>
</gene>
<dbReference type="AlphaFoldDB" id="A0A2J6RQL3"/>
<evidence type="ECO:0000256" key="1">
    <source>
        <dbReference type="SAM" id="MobiDB-lite"/>
    </source>
</evidence>
<feature type="region of interest" description="Disordered" evidence="1">
    <location>
        <begin position="1096"/>
        <end position="1115"/>
    </location>
</feature>
<dbReference type="Gene3D" id="1.25.10.10">
    <property type="entry name" value="Leucine-rich Repeat Variant"/>
    <property type="match status" value="1"/>
</dbReference>
<dbReference type="SUPFAM" id="SSF48371">
    <property type="entry name" value="ARM repeat"/>
    <property type="match status" value="2"/>
</dbReference>